<comment type="similarity">
    <text evidence="1">Belongs to the ATP-dependent AMP-binding enzyme family.</text>
</comment>
<feature type="domain" description="AMP-dependent synthetase/ligase" evidence="3">
    <location>
        <begin position="19"/>
        <end position="380"/>
    </location>
</feature>
<keyword evidence="6" id="KW-1185">Reference proteome</keyword>
<dbReference type="Pfam" id="PF13193">
    <property type="entry name" value="AMP-binding_C"/>
    <property type="match status" value="1"/>
</dbReference>
<accession>A0A9J6MNX1</accession>
<organism evidence="5 6">
    <name type="scientific">Neobacillus citreus</name>
    <dbReference type="NCBI Taxonomy" id="2833578"/>
    <lineage>
        <taxon>Bacteria</taxon>
        <taxon>Bacillati</taxon>
        <taxon>Bacillota</taxon>
        <taxon>Bacilli</taxon>
        <taxon>Bacillales</taxon>
        <taxon>Bacillaceae</taxon>
        <taxon>Neobacillus</taxon>
    </lineage>
</organism>
<dbReference type="InterPro" id="IPR000873">
    <property type="entry name" value="AMP-dep_synth/lig_dom"/>
</dbReference>
<dbReference type="AlphaFoldDB" id="A0A9J6MNX1"/>
<reference evidence="5 6" key="1">
    <citation type="submission" date="2022-03" db="EMBL/GenBank/DDBJ databases">
        <title>Novel Bacillus species.</title>
        <authorList>
            <person name="Liu G."/>
        </authorList>
    </citation>
    <scope>NUCLEOTIDE SEQUENCE [LARGE SCALE GENOMIC DNA]</scope>
    <source>
        <strain evidence="5 6">FJAT-50051</strain>
    </source>
</reference>
<evidence type="ECO:0000256" key="1">
    <source>
        <dbReference type="ARBA" id="ARBA00006432"/>
    </source>
</evidence>
<dbReference type="Pfam" id="PF00501">
    <property type="entry name" value="AMP-binding"/>
    <property type="match status" value="1"/>
</dbReference>
<keyword evidence="2 5" id="KW-0436">Ligase</keyword>
<dbReference type="Gene3D" id="3.30.300.30">
    <property type="match status" value="1"/>
</dbReference>
<protein>
    <submittedName>
        <fullName evidence="5">Long-chain fatty acid--CoA ligase</fullName>
    </submittedName>
</protein>
<dbReference type="InterPro" id="IPR045851">
    <property type="entry name" value="AMP-bd_C_sf"/>
</dbReference>
<dbReference type="InterPro" id="IPR025110">
    <property type="entry name" value="AMP-bd_C"/>
</dbReference>
<dbReference type="InterPro" id="IPR042099">
    <property type="entry name" value="ANL_N_sf"/>
</dbReference>
<evidence type="ECO:0000259" key="3">
    <source>
        <dbReference type="Pfam" id="PF00501"/>
    </source>
</evidence>
<dbReference type="PROSITE" id="PS00455">
    <property type="entry name" value="AMP_BINDING"/>
    <property type="match status" value="1"/>
</dbReference>
<feature type="domain" description="AMP-binding enzyme C-terminal" evidence="4">
    <location>
        <begin position="430"/>
        <end position="505"/>
    </location>
</feature>
<evidence type="ECO:0000259" key="4">
    <source>
        <dbReference type="Pfam" id="PF13193"/>
    </source>
</evidence>
<sequence>MTTTSLQMSRQLLVGELIRRAAHKTPNQEAFIYGDERLTYLELEKKTLHLAGWLQQQGLEIGDKVGIIFKNNLAFVEVMFATASAGCVSVPINFRLAPEEFVYIINHSDTKVLFIEEEYQDMILSIRQELPNVEKIVVVGKVNSMELIPYETIYHSEIPYQSIDGQVEENDACMICYTSGTTGKPKGAVLTHKNLLLSALNSVVDSKIERGSKQLVITPLFHIAGVGNVLISCTVGGLTVIHREFNPVGVLHTIHHEKINGLFMVPAMWNLVLHVPNIEDYDLTSVQRCSTGAAICPLEVKHKMMEHFPNAGIFDAFGQTEMSPTTTCLLPQDSLRKTNSVGKPVMNVEVRIVDENMNDVPVGEIGEIIYRGPTVMKGYYKNPAATEEAFRGGWFHSGDLVRQDDEAFIYVVDRSKDMIISGGENIYPAEIEAALHKHDAIFEAAVVGVPDPKWGESVKAYIVLKNGKSLTEQEVIQHCLTHLASYKKPKYVEFLNELPRNPSGKILKRVLREKEVKMN</sequence>
<dbReference type="PANTHER" id="PTHR43767">
    <property type="entry name" value="LONG-CHAIN-FATTY-ACID--COA LIGASE"/>
    <property type="match status" value="1"/>
</dbReference>
<evidence type="ECO:0000313" key="5">
    <source>
        <dbReference type="EMBL" id="MCH6263967.1"/>
    </source>
</evidence>
<dbReference type="CDD" id="cd17631">
    <property type="entry name" value="FACL_FadD13-like"/>
    <property type="match status" value="1"/>
</dbReference>
<dbReference type="InterPro" id="IPR020845">
    <property type="entry name" value="AMP-binding_CS"/>
</dbReference>
<dbReference type="Gene3D" id="3.40.50.12780">
    <property type="entry name" value="N-terminal domain of ligase-like"/>
    <property type="match status" value="1"/>
</dbReference>
<dbReference type="PANTHER" id="PTHR43767:SF1">
    <property type="entry name" value="NONRIBOSOMAL PEPTIDE SYNTHASE PES1 (EUROFUNG)-RELATED"/>
    <property type="match status" value="1"/>
</dbReference>
<evidence type="ECO:0000313" key="6">
    <source>
        <dbReference type="Proteomes" id="UP000677265"/>
    </source>
</evidence>
<dbReference type="GO" id="GO:0016878">
    <property type="term" value="F:acid-thiol ligase activity"/>
    <property type="evidence" value="ECO:0007669"/>
    <property type="project" value="UniProtKB-ARBA"/>
</dbReference>
<evidence type="ECO:0000256" key="2">
    <source>
        <dbReference type="ARBA" id="ARBA00022598"/>
    </source>
</evidence>
<name>A0A9J6MNX1_9BACI</name>
<gene>
    <name evidence="5" type="ORF">KHB02_000315</name>
</gene>
<dbReference type="InterPro" id="IPR050237">
    <property type="entry name" value="ATP-dep_AMP-bd_enzyme"/>
</dbReference>
<dbReference type="FunFam" id="3.30.300.30:FF:000008">
    <property type="entry name" value="2,3-dihydroxybenzoate-AMP ligase"/>
    <property type="match status" value="1"/>
</dbReference>
<dbReference type="NCBIfam" id="NF004837">
    <property type="entry name" value="PRK06187.1"/>
    <property type="match status" value="1"/>
</dbReference>
<comment type="caution">
    <text evidence="5">The sequence shown here is derived from an EMBL/GenBank/DDBJ whole genome shotgun (WGS) entry which is preliminary data.</text>
</comment>
<dbReference type="Proteomes" id="UP000677265">
    <property type="component" value="Unassembled WGS sequence"/>
</dbReference>
<dbReference type="SUPFAM" id="SSF56801">
    <property type="entry name" value="Acetyl-CoA synthetase-like"/>
    <property type="match status" value="1"/>
</dbReference>
<dbReference type="RefSeq" id="WP_241113626.1">
    <property type="nucleotide sequence ID" value="NZ_JAGYPE020000001.1"/>
</dbReference>
<dbReference type="EMBL" id="JAGYPE020000001">
    <property type="protein sequence ID" value="MCH6263967.1"/>
    <property type="molecule type" value="Genomic_DNA"/>
</dbReference>
<proteinExistence type="inferred from homology"/>